<feature type="transmembrane region" description="Helical" evidence="7">
    <location>
        <begin position="12"/>
        <end position="34"/>
    </location>
</feature>
<sequence>MPWNTLRQFPLLVWIVILGTFMVRTSFFMVWPFLSILLYREYDLSASGIGMLLGGAAVLSSLIGFYVGWLSDKIGRRAILLLGCAVSCGAYLLLGFGHSLWLIALGVFGSGLSYAFIDTPGKALMGDQLPQKAQRELAQHLRYFLLNVGAGVGPLIGVMVGLGARQETFLVTAVSYGLLGLAFLFGFRRACASQHAAGLTLGTMLRVLAQERAFMLFILANLLMMLVYAQVESPLIQYLTRAGAPEVETLVALLVATNAVTIIILQFPLLHVTRRWRVSLRLRFSILLMAAAQVLFALSNPALHWPWLMAVFLLSVGEAVLFPLFNVLIDEMAPPHLKGSYFGASALAGLGWALAPLVGGWLLQVWGGPALFAVMAGICVLVFALYGAGNREARSLTCPVK</sequence>
<dbReference type="GO" id="GO:0005886">
    <property type="term" value="C:plasma membrane"/>
    <property type="evidence" value="ECO:0007669"/>
    <property type="project" value="UniProtKB-SubCell"/>
</dbReference>
<feature type="transmembrane region" description="Helical" evidence="7">
    <location>
        <begin position="251"/>
        <end position="270"/>
    </location>
</feature>
<dbReference type="InterPro" id="IPR011701">
    <property type="entry name" value="MFS"/>
</dbReference>
<dbReference type="InterPro" id="IPR050171">
    <property type="entry name" value="MFS_Transporters"/>
</dbReference>
<dbReference type="InterPro" id="IPR005829">
    <property type="entry name" value="Sugar_transporter_CS"/>
</dbReference>
<evidence type="ECO:0000256" key="6">
    <source>
        <dbReference type="ARBA" id="ARBA00023136"/>
    </source>
</evidence>
<comment type="subcellular location">
    <subcellularLocation>
        <location evidence="1">Cell membrane</location>
        <topology evidence="1">Multi-pass membrane protein</topology>
    </subcellularLocation>
</comment>
<dbReference type="PROSITE" id="PS00216">
    <property type="entry name" value="SUGAR_TRANSPORT_1"/>
    <property type="match status" value="1"/>
</dbReference>
<keyword evidence="2" id="KW-0813">Transport</keyword>
<dbReference type="PATRIC" id="fig|1073383.3.peg.3851"/>
<feature type="transmembrane region" description="Helical" evidence="7">
    <location>
        <begin position="369"/>
        <end position="388"/>
    </location>
</feature>
<feature type="transmembrane region" description="Helical" evidence="7">
    <location>
        <begin position="141"/>
        <end position="162"/>
    </location>
</feature>
<feature type="transmembrane region" description="Helical" evidence="7">
    <location>
        <begin position="341"/>
        <end position="363"/>
    </location>
</feature>
<reference evidence="9 10" key="1">
    <citation type="submission" date="2012-06" db="EMBL/GenBank/DDBJ databases">
        <title>The Genome Sequence of Aeromonas veronii AMC34.</title>
        <authorList>
            <consortium name="The Broad Institute Genome Sequencing Platform"/>
            <person name="Earl A."/>
            <person name="Ward D."/>
            <person name="Feldgarden M."/>
            <person name="Gevers D."/>
            <person name="Graf J."/>
            <person name="Tomasi A."/>
            <person name="Horneman A."/>
            <person name="Walker B."/>
            <person name="Young S.K."/>
            <person name="Zeng Q."/>
            <person name="Gargeya S."/>
            <person name="Fitzgerald M."/>
            <person name="Haas B."/>
            <person name="Abouelleil A."/>
            <person name="Alvarado L."/>
            <person name="Arachchi H.M."/>
            <person name="Berlin A.M."/>
            <person name="Chapman S.B."/>
            <person name="Goldberg J."/>
            <person name="Griggs A."/>
            <person name="Gujja S."/>
            <person name="Hansen M."/>
            <person name="Howarth C."/>
            <person name="Imamovic A."/>
            <person name="Larimer J."/>
            <person name="McCowan C."/>
            <person name="Montmayeur A."/>
            <person name="Murphy C."/>
            <person name="Neiman D."/>
            <person name="Pearson M."/>
            <person name="Priest M."/>
            <person name="Roberts A."/>
            <person name="Saif S."/>
            <person name="Shea T."/>
            <person name="Sisk P."/>
            <person name="Sykes S."/>
            <person name="Wortman J."/>
            <person name="Nusbaum C."/>
            <person name="Birren B."/>
        </authorList>
    </citation>
    <scope>NUCLEOTIDE SEQUENCE [LARGE SCALE GENOMIC DNA]</scope>
    <source>
        <strain evidence="9 10">AMC34</strain>
    </source>
</reference>
<dbReference type="EMBL" id="AGWU01000024">
    <property type="protein sequence ID" value="EKB17628.1"/>
    <property type="molecule type" value="Genomic_DNA"/>
</dbReference>
<dbReference type="InterPro" id="IPR036259">
    <property type="entry name" value="MFS_trans_sf"/>
</dbReference>
<organism evidence="9 10">
    <name type="scientific">Aeromonas veronii AMC34</name>
    <dbReference type="NCBI Taxonomy" id="1073383"/>
    <lineage>
        <taxon>Bacteria</taxon>
        <taxon>Pseudomonadati</taxon>
        <taxon>Pseudomonadota</taxon>
        <taxon>Gammaproteobacteria</taxon>
        <taxon>Aeromonadales</taxon>
        <taxon>Aeromonadaceae</taxon>
        <taxon>Aeromonas</taxon>
    </lineage>
</organism>
<dbReference type="Pfam" id="PF07690">
    <property type="entry name" value="MFS_1"/>
    <property type="match status" value="1"/>
</dbReference>
<evidence type="ECO:0000256" key="3">
    <source>
        <dbReference type="ARBA" id="ARBA00022475"/>
    </source>
</evidence>
<evidence type="ECO:0000256" key="7">
    <source>
        <dbReference type="SAM" id="Phobius"/>
    </source>
</evidence>
<dbReference type="AlphaFoldDB" id="K1ITZ0"/>
<keyword evidence="3" id="KW-1003">Cell membrane</keyword>
<feature type="transmembrane region" description="Helical" evidence="7">
    <location>
        <begin position="168"/>
        <end position="187"/>
    </location>
</feature>
<dbReference type="RefSeq" id="WP_005347773.1">
    <property type="nucleotide sequence ID" value="NZ_JH823256.1"/>
</dbReference>
<evidence type="ECO:0000256" key="4">
    <source>
        <dbReference type="ARBA" id="ARBA00022692"/>
    </source>
</evidence>
<feature type="transmembrane region" description="Helical" evidence="7">
    <location>
        <begin position="305"/>
        <end position="329"/>
    </location>
</feature>
<feature type="domain" description="Major facilitator superfamily (MFS) profile" evidence="8">
    <location>
        <begin position="12"/>
        <end position="394"/>
    </location>
</feature>
<gene>
    <name evidence="9" type="ORF">HMPREF1168_03855</name>
</gene>
<keyword evidence="5 7" id="KW-1133">Transmembrane helix</keyword>
<keyword evidence="4 7" id="KW-0812">Transmembrane</keyword>
<dbReference type="HOGENOM" id="CLU_001265_60_0_6"/>
<feature type="transmembrane region" description="Helical" evidence="7">
    <location>
        <begin position="46"/>
        <end position="66"/>
    </location>
</feature>
<keyword evidence="6 7" id="KW-0472">Membrane</keyword>
<accession>K1ITZ0</accession>
<evidence type="ECO:0000259" key="8">
    <source>
        <dbReference type="PROSITE" id="PS50850"/>
    </source>
</evidence>
<dbReference type="PANTHER" id="PTHR23517:SF2">
    <property type="entry name" value="MULTIDRUG RESISTANCE PROTEIN MDTH"/>
    <property type="match status" value="1"/>
</dbReference>
<dbReference type="Gene3D" id="1.20.1250.20">
    <property type="entry name" value="MFS general substrate transporter like domains"/>
    <property type="match status" value="1"/>
</dbReference>
<feature type="transmembrane region" description="Helical" evidence="7">
    <location>
        <begin position="213"/>
        <end position="231"/>
    </location>
</feature>
<name>K1ITZ0_AERVE</name>
<evidence type="ECO:0000256" key="5">
    <source>
        <dbReference type="ARBA" id="ARBA00022989"/>
    </source>
</evidence>
<feature type="transmembrane region" description="Helical" evidence="7">
    <location>
        <begin position="282"/>
        <end position="299"/>
    </location>
</feature>
<evidence type="ECO:0000313" key="10">
    <source>
        <dbReference type="Proteomes" id="UP000006087"/>
    </source>
</evidence>
<protein>
    <recommendedName>
        <fullName evidence="8">Major facilitator superfamily (MFS) profile domain-containing protein</fullName>
    </recommendedName>
</protein>
<dbReference type="CDD" id="cd17329">
    <property type="entry name" value="MFS_MdtH_MDR_like"/>
    <property type="match status" value="1"/>
</dbReference>
<comment type="caution">
    <text evidence="9">The sequence shown here is derived from an EMBL/GenBank/DDBJ whole genome shotgun (WGS) entry which is preliminary data.</text>
</comment>
<proteinExistence type="predicted"/>
<dbReference type="Proteomes" id="UP000006087">
    <property type="component" value="Unassembled WGS sequence"/>
</dbReference>
<evidence type="ECO:0000313" key="9">
    <source>
        <dbReference type="EMBL" id="EKB17628.1"/>
    </source>
</evidence>
<evidence type="ECO:0000256" key="2">
    <source>
        <dbReference type="ARBA" id="ARBA00022448"/>
    </source>
</evidence>
<feature type="transmembrane region" description="Helical" evidence="7">
    <location>
        <begin position="100"/>
        <end position="117"/>
    </location>
</feature>
<dbReference type="InterPro" id="IPR020846">
    <property type="entry name" value="MFS_dom"/>
</dbReference>
<evidence type="ECO:0000256" key="1">
    <source>
        <dbReference type="ARBA" id="ARBA00004651"/>
    </source>
</evidence>
<dbReference type="PROSITE" id="PS50850">
    <property type="entry name" value="MFS"/>
    <property type="match status" value="1"/>
</dbReference>
<dbReference type="GO" id="GO:0022857">
    <property type="term" value="F:transmembrane transporter activity"/>
    <property type="evidence" value="ECO:0007669"/>
    <property type="project" value="InterPro"/>
</dbReference>
<dbReference type="SUPFAM" id="SSF103473">
    <property type="entry name" value="MFS general substrate transporter"/>
    <property type="match status" value="1"/>
</dbReference>
<dbReference type="PANTHER" id="PTHR23517">
    <property type="entry name" value="RESISTANCE PROTEIN MDTM, PUTATIVE-RELATED-RELATED"/>
    <property type="match status" value="1"/>
</dbReference>
<feature type="transmembrane region" description="Helical" evidence="7">
    <location>
        <begin position="78"/>
        <end position="94"/>
    </location>
</feature>